<dbReference type="EMBL" id="CP062789">
    <property type="protein sequence ID" value="QOK22327.1"/>
    <property type="molecule type" value="Genomic_DNA"/>
</dbReference>
<proteinExistence type="predicted"/>
<name>A0A7L9IZL7_9MICO</name>
<protein>
    <recommendedName>
        <fullName evidence="3">Abortive infection protein-like C-terminal domain-containing protein</fullName>
    </recommendedName>
</protein>
<dbReference type="Proteomes" id="UP000593998">
    <property type="component" value="Chromosome"/>
</dbReference>
<organism evidence="1 2">
    <name type="scientific">Janibacter indicus</name>
    <dbReference type="NCBI Taxonomy" id="857417"/>
    <lineage>
        <taxon>Bacteria</taxon>
        <taxon>Bacillati</taxon>
        <taxon>Actinomycetota</taxon>
        <taxon>Actinomycetes</taxon>
        <taxon>Micrococcales</taxon>
        <taxon>Intrasporangiaceae</taxon>
        <taxon>Janibacter</taxon>
    </lineage>
</organism>
<evidence type="ECO:0000313" key="2">
    <source>
        <dbReference type="Proteomes" id="UP000593998"/>
    </source>
</evidence>
<gene>
    <name evidence="1" type="ORF">IGS73_14735</name>
</gene>
<evidence type="ECO:0008006" key="3">
    <source>
        <dbReference type="Google" id="ProtNLM"/>
    </source>
</evidence>
<sequence>MCPVLAGHIRFVEFAHRDCGLDPDFPSNNKCRVPEYDGVEGASTWLAEMGVSREDRWWVEKTPYVVDGGGSPLAANMEIFLDTLCVHLQSYSTRDWSRFYGEPDGTPDFDNVQRKQARVDELRPALAMHGLHVTDEGEVMFAELAGTRSPVERPTLSALDDAGWYEVADKLREAEVETRDGRYGDAVTDAAVALETALRLAGYPGKTLGDKLKAARRGGAFSGVDTKLGEAVAQMAEWVSAVRNAKSDAHDGAPASRADADLTLRLVTTFAAWFAATCADPLPSVGGSPDQDVR</sequence>
<dbReference type="AlphaFoldDB" id="A0A7L9IZL7"/>
<evidence type="ECO:0000313" key="1">
    <source>
        <dbReference type="EMBL" id="QOK22327.1"/>
    </source>
</evidence>
<accession>A0A7L9IZL7</accession>
<dbReference type="RefSeq" id="WP_192910840.1">
    <property type="nucleotide sequence ID" value="NZ_CP062789.1"/>
</dbReference>
<reference evidence="1 2" key="1">
    <citation type="submission" date="2020-10" db="EMBL/GenBank/DDBJ databases">
        <title>Janibacter indicus TT2 genome sequence.</title>
        <authorList>
            <person name="Lee K."/>
            <person name="Ganzorig M."/>
        </authorList>
    </citation>
    <scope>NUCLEOTIDE SEQUENCE [LARGE SCALE GENOMIC DNA]</scope>
    <source>
        <strain evidence="1 2">TT2</strain>
    </source>
</reference>